<accession>A0A7W8XVJ9</accession>
<evidence type="ECO:0000313" key="3">
    <source>
        <dbReference type="Proteomes" id="UP000549882"/>
    </source>
</evidence>
<gene>
    <name evidence="2" type="ORF">GGD50_005004</name>
</gene>
<organism evidence="2 3">
    <name type="scientific">Rhizobium paranaense</name>
    <dbReference type="NCBI Taxonomy" id="1650438"/>
    <lineage>
        <taxon>Bacteria</taxon>
        <taxon>Pseudomonadati</taxon>
        <taxon>Pseudomonadota</taxon>
        <taxon>Alphaproteobacteria</taxon>
        <taxon>Hyphomicrobiales</taxon>
        <taxon>Rhizobiaceae</taxon>
        <taxon>Rhizobium/Agrobacterium group</taxon>
        <taxon>Rhizobium</taxon>
    </lineage>
</organism>
<dbReference type="AlphaFoldDB" id="A0A7W8XVJ9"/>
<reference evidence="2 3" key="1">
    <citation type="submission" date="2020-08" db="EMBL/GenBank/DDBJ databases">
        <title>Genomic Encyclopedia of Type Strains, Phase IV (KMG-V): Genome sequencing to study the core and pangenomes of soil and plant-associated prokaryotes.</title>
        <authorList>
            <person name="Whitman W."/>
        </authorList>
    </citation>
    <scope>NUCLEOTIDE SEQUENCE [LARGE SCALE GENOMIC DNA]</scope>
    <source>
        <strain evidence="2 3">SEMIA 4064</strain>
    </source>
</reference>
<feature type="compositionally biased region" description="Polar residues" evidence="1">
    <location>
        <begin position="57"/>
        <end position="67"/>
    </location>
</feature>
<protein>
    <submittedName>
        <fullName evidence="2">Uncharacterized protein</fullName>
    </submittedName>
</protein>
<feature type="region of interest" description="Disordered" evidence="1">
    <location>
        <begin position="54"/>
        <end position="97"/>
    </location>
</feature>
<dbReference type="Proteomes" id="UP000549882">
    <property type="component" value="Unassembled WGS sequence"/>
</dbReference>
<keyword evidence="3" id="KW-1185">Reference proteome</keyword>
<name>A0A7W8XVJ9_9HYPH</name>
<evidence type="ECO:0000313" key="2">
    <source>
        <dbReference type="EMBL" id="MBB5576361.1"/>
    </source>
</evidence>
<evidence type="ECO:0000256" key="1">
    <source>
        <dbReference type="SAM" id="MobiDB-lite"/>
    </source>
</evidence>
<sequence length="97" mass="10971">MQNENSPRAAAERKAPRRGLQQAGRIGRAKMKRGASFCRLQWDCCQLGKTLERDSVDTSTPAGTNNPYPIARRYRTTPTHGFRGFVRHADIKGKSRR</sequence>
<comment type="caution">
    <text evidence="2">The sequence shown here is derived from an EMBL/GenBank/DDBJ whole genome shotgun (WGS) entry which is preliminary data.</text>
</comment>
<feature type="region of interest" description="Disordered" evidence="1">
    <location>
        <begin position="1"/>
        <end position="30"/>
    </location>
</feature>
<proteinExistence type="predicted"/>
<dbReference type="EMBL" id="JACHBI010000012">
    <property type="protein sequence ID" value="MBB5576361.1"/>
    <property type="molecule type" value="Genomic_DNA"/>
</dbReference>
<feature type="compositionally biased region" description="Basic and acidic residues" evidence="1">
    <location>
        <begin position="87"/>
        <end position="97"/>
    </location>
</feature>